<proteinExistence type="inferred from homology"/>
<keyword evidence="11 15" id="KW-0819">tRNA processing</keyword>
<evidence type="ECO:0000256" key="12">
    <source>
        <dbReference type="ARBA" id="ARBA00029736"/>
    </source>
</evidence>
<keyword evidence="10 15" id="KW-0949">S-adenosyl-L-methionine</keyword>
<dbReference type="NCBIfam" id="NF000648">
    <property type="entry name" value="PRK00026.1"/>
    <property type="match status" value="1"/>
</dbReference>
<dbReference type="InterPro" id="IPR029028">
    <property type="entry name" value="Alpha/beta_knot_MTases"/>
</dbReference>
<comment type="subunit">
    <text evidence="4 15 17">Homodimer.</text>
</comment>
<evidence type="ECO:0000256" key="7">
    <source>
        <dbReference type="ARBA" id="ARBA00022490"/>
    </source>
</evidence>
<protein>
    <recommendedName>
        <fullName evidence="6 15">tRNA (guanine-N(1)-)-methyltransferase</fullName>
        <ecNumber evidence="5 15">2.1.1.228</ecNumber>
    </recommendedName>
    <alternativeName>
        <fullName evidence="12 15">M1G-methyltransferase</fullName>
    </alternativeName>
    <alternativeName>
        <fullName evidence="13 15">tRNA [GM37] methyltransferase</fullName>
    </alternativeName>
</protein>
<dbReference type="AlphaFoldDB" id="H3SF40"/>
<comment type="subcellular location">
    <subcellularLocation>
        <location evidence="2 15 17">Cytoplasm</location>
    </subcellularLocation>
</comment>
<accession>H3SF40</accession>
<dbReference type="PATRIC" id="fig|1131935.3.peg.2200"/>
<evidence type="ECO:0000256" key="3">
    <source>
        <dbReference type="ARBA" id="ARBA00007630"/>
    </source>
</evidence>
<dbReference type="Gene3D" id="3.40.1280.10">
    <property type="match status" value="1"/>
</dbReference>
<dbReference type="NCBIfam" id="TIGR00088">
    <property type="entry name" value="trmD"/>
    <property type="match status" value="1"/>
</dbReference>
<dbReference type="Pfam" id="PF01746">
    <property type="entry name" value="tRNA_m1G_MT"/>
    <property type="match status" value="2"/>
</dbReference>
<dbReference type="OrthoDB" id="9807416at2"/>
<dbReference type="EMBL" id="AHKH01000022">
    <property type="protein sequence ID" value="EHQ62359.1"/>
    <property type="molecule type" value="Genomic_DNA"/>
</dbReference>
<keyword evidence="9 15" id="KW-0808">Transferase</keyword>
<dbReference type="STRING" id="1131935.PDENDC454_10725"/>
<dbReference type="CDD" id="cd18080">
    <property type="entry name" value="TrmD-like"/>
    <property type="match status" value="1"/>
</dbReference>
<dbReference type="PIRSF" id="PIRSF000386">
    <property type="entry name" value="tRNA_mtase"/>
    <property type="match status" value="1"/>
</dbReference>
<keyword evidence="8 15" id="KW-0489">Methyltransferase</keyword>
<sequence>MRIDVLTIFPEMCEGVFRSSILGKAQEKGLVTLNAVNFRDYSGNKHQTVDDYPYGGGGGMVLKPEPIFAAVEAVIAQAEAERPRLPQEGQAPAAEDSDVPNVPHGSDGLNGPNRLERKRPRVILMCPQGEPFTQAKAEELAQESHLILVCGHYEGYDERIREHLVTDELSIGDYVLTGGELPAMVVTDSVVRLLPGVLGNESSAVTDSFSTGLLEYPHYTRPADFRGWTVPDVLLSGHHAKVEQWRKEQSLRRTVERRPDLLESIELNEADRKLLERIITERQADEANKE</sequence>
<evidence type="ECO:0000256" key="14">
    <source>
        <dbReference type="ARBA" id="ARBA00047783"/>
    </source>
</evidence>
<evidence type="ECO:0000256" key="15">
    <source>
        <dbReference type="HAMAP-Rule" id="MF_00605"/>
    </source>
</evidence>
<evidence type="ECO:0000256" key="17">
    <source>
        <dbReference type="RuleBase" id="RU003464"/>
    </source>
</evidence>
<dbReference type="RefSeq" id="WP_006676646.1">
    <property type="nucleotide sequence ID" value="NZ_AHKH01000022.1"/>
</dbReference>
<dbReference type="FunFam" id="1.10.1270.20:FF:000001">
    <property type="entry name" value="tRNA (guanine-N(1)-)-methyltransferase"/>
    <property type="match status" value="1"/>
</dbReference>
<dbReference type="HAMAP" id="MF_00605">
    <property type="entry name" value="TrmD"/>
    <property type="match status" value="1"/>
</dbReference>
<dbReference type="EC" id="2.1.1.228" evidence="5 15"/>
<evidence type="ECO:0000256" key="18">
    <source>
        <dbReference type="SAM" id="MobiDB-lite"/>
    </source>
</evidence>
<evidence type="ECO:0000256" key="2">
    <source>
        <dbReference type="ARBA" id="ARBA00004496"/>
    </source>
</evidence>
<evidence type="ECO:0000256" key="13">
    <source>
        <dbReference type="ARBA" id="ARBA00033392"/>
    </source>
</evidence>
<feature type="domain" description="tRNA methyltransferase TRMD/TRM10-type" evidence="19">
    <location>
        <begin position="115"/>
        <end position="263"/>
    </location>
</feature>
<comment type="similarity">
    <text evidence="3 15 17">Belongs to the RNA methyltransferase TrmD family.</text>
</comment>
<dbReference type="GO" id="GO:0005829">
    <property type="term" value="C:cytosol"/>
    <property type="evidence" value="ECO:0007669"/>
    <property type="project" value="TreeGrafter"/>
</dbReference>
<evidence type="ECO:0000256" key="1">
    <source>
        <dbReference type="ARBA" id="ARBA00002634"/>
    </source>
</evidence>
<evidence type="ECO:0000256" key="8">
    <source>
        <dbReference type="ARBA" id="ARBA00022603"/>
    </source>
</evidence>
<reference evidence="20 21" key="1">
    <citation type="journal article" date="2012" name="J. Bacteriol.">
        <title>Genome Sequence of the Pattern-Forming Social Bacterium Paenibacillus dendritiformis C454 Chiral Morphotype.</title>
        <authorList>
            <person name="Sirota-Madi A."/>
            <person name="Olender T."/>
            <person name="Helman Y."/>
            <person name="Brainis I."/>
            <person name="Finkelshtein A."/>
            <person name="Roth D."/>
            <person name="Hagai E."/>
            <person name="Leshkowitz D."/>
            <person name="Brodsky L."/>
            <person name="Galatenko V."/>
            <person name="Nikolaev V."/>
            <person name="Gutnick D.L."/>
            <person name="Lancet D."/>
            <person name="Ben-Jacob E."/>
        </authorList>
    </citation>
    <scope>NUCLEOTIDE SEQUENCE [LARGE SCALE GENOMIC DNA]</scope>
    <source>
        <strain evidence="20 21">C454</strain>
    </source>
</reference>
<comment type="function">
    <text evidence="1 15 17">Specifically methylates guanosine-37 in various tRNAs.</text>
</comment>
<feature type="region of interest" description="Disordered" evidence="18">
    <location>
        <begin position="84"/>
        <end position="114"/>
    </location>
</feature>
<dbReference type="PANTHER" id="PTHR46417">
    <property type="entry name" value="TRNA (GUANINE-N(1)-)-METHYLTRANSFERASE"/>
    <property type="match status" value="1"/>
</dbReference>
<evidence type="ECO:0000256" key="9">
    <source>
        <dbReference type="ARBA" id="ARBA00022679"/>
    </source>
</evidence>
<evidence type="ECO:0000256" key="4">
    <source>
        <dbReference type="ARBA" id="ARBA00011738"/>
    </source>
</evidence>
<dbReference type="PANTHER" id="PTHR46417:SF1">
    <property type="entry name" value="TRNA (GUANINE-N(1)-)-METHYLTRANSFERASE"/>
    <property type="match status" value="1"/>
</dbReference>
<name>H3SF40_9BACL</name>
<comment type="caution">
    <text evidence="20">The sequence shown here is derived from an EMBL/GenBank/DDBJ whole genome shotgun (WGS) entry which is preliminary data.</text>
</comment>
<dbReference type="GO" id="GO:0052906">
    <property type="term" value="F:tRNA (guanine(37)-N1)-methyltransferase activity"/>
    <property type="evidence" value="ECO:0007669"/>
    <property type="project" value="UniProtKB-UniRule"/>
</dbReference>
<evidence type="ECO:0000256" key="11">
    <source>
        <dbReference type="ARBA" id="ARBA00022694"/>
    </source>
</evidence>
<evidence type="ECO:0000259" key="19">
    <source>
        <dbReference type="Pfam" id="PF01746"/>
    </source>
</evidence>
<organism evidence="20 21">
    <name type="scientific">Paenibacillus dendritiformis C454</name>
    <dbReference type="NCBI Taxonomy" id="1131935"/>
    <lineage>
        <taxon>Bacteria</taxon>
        <taxon>Bacillati</taxon>
        <taxon>Bacillota</taxon>
        <taxon>Bacilli</taxon>
        <taxon>Bacillales</taxon>
        <taxon>Paenibacillaceae</taxon>
        <taxon>Paenibacillus</taxon>
    </lineage>
</organism>
<dbReference type="GO" id="GO:0002939">
    <property type="term" value="P:tRNA N1-guanine methylation"/>
    <property type="evidence" value="ECO:0007669"/>
    <property type="project" value="TreeGrafter"/>
</dbReference>
<keyword evidence="21" id="KW-1185">Reference proteome</keyword>
<feature type="domain" description="tRNA methyltransferase TRMD/TRM10-type" evidence="19">
    <location>
        <begin position="1"/>
        <end position="77"/>
    </location>
</feature>
<dbReference type="SUPFAM" id="SSF75217">
    <property type="entry name" value="alpha/beta knot"/>
    <property type="match status" value="1"/>
</dbReference>
<gene>
    <name evidence="15" type="primary">trmD</name>
    <name evidence="20" type="ORF">PDENDC454_10725</name>
</gene>
<feature type="binding site" evidence="15 16">
    <location>
        <begin position="171"/>
        <end position="176"/>
    </location>
    <ligand>
        <name>S-adenosyl-L-methionine</name>
        <dbReference type="ChEBI" id="CHEBI:59789"/>
    </ligand>
</feature>
<dbReference type="Gene3D" id="1.10.1270.20">
    <property type="entry name" value="tRNA(m1g37)methyltransferase, domain 2"/>
    <property type="match status" value="1"/>
</dbReference>
<dbReference type="InterPro" id="IPR029026">
    <property type="entry name" value="tRNA_m1G_MTases_N"/>
</dbReference>
<evidence type="ECO:0000256" key="16">
    <source>
        <dbReference type="PIRSR" id="PIRSR000386-1"/>
    </source>
</evidence>
<dbReference type="InterPro" id="IPR002649">
    <property type="entry name" value="tRNA_m1G_MeTrfase_TrmD"/>
</dbReference>
<dbReference type="Proteomes" id="UP000003900">
    <property type="component" value="Unassembled WGS sequence"/>
</dbReference>
<keyword evidence="7 15" id="KW-0963">Cytoplasm</keyword>
<dbReference type="InterPro" id="IPR016009">
    <property type="entry name" value="tRNA_MeTrfase_TRMD/TRM10"/>
</dbReference>
<evidence type="ECO:0000256" key="6">
    <source>
        <dbReference type="ARBA" id="ARBA00014679"/>
    </source>
</evidence>
<evidence type="ECO:0000256" key="10">
    <source>
        <dbReference type="ARBA" id="ARBA00022691"/>
    </source>
</evidence>
<feature type="binding site" evidence="15 16">
    <location>
        <position position="151"/>
    </location>
    <ligand>
        <name>S-adenosyl-L-methionine</name>
        <dbReference type="ChEBI" id="CHEBI:59789"/>
    </ligand>
</feature>
<dbReference type="InterPro" id="IPR023148">
    <property type="entry name" value="tRNA_m1G_MeTrfase_C_sf"/>
</dbReference>
<comment type="catalytic activity">
    <reaction evidence="14 15 17">
        <text>guanosine(37) in tRNA + S-adenosyl-L-methionine = N(1)-methylguanosine(37) in tRNA + S-adenosyl-L-homocysteine + H(+)</text>
        <dbReference type="Rhea" id="RHEA:36899"/>
        <dbReference type="Rhea" id="RHEA-COMP:10145"/>
        <dbReference type="Rhea" id="RHEA-COMP:10147"/>
        <dbReference type="ChEBI" id="CHEBI:15378"/>
        <dbReference type="ChEBI" id="CHEBI:57856"/>
        <dbReference type="ChEBI" id="CHEBI:59789"/>
        <dbReference type="ChEBI" id="CHEBI:73542"/>
        <dbReference type="ChEBI" id="CHEBI:74269"/>
        <dbReference type="EC" id="2.1.1.228"/>
    </reaction>
</comment>
<evidence type="ECO:0000256" key="5">
    <source>
        <dbReference type="ARBA" id="ARBA00012807"/>
    </source>
</evidence>
<evidence type="ECO:0000313" key="20">
    <source>
        <dbReference type="EMBL" id="EHQ62359.1"/>
    </source>
</evidence>
<evidence type="ECO:0000313" key="21">
    <source>
        <dbReference type="Proteomes" id="UP000003900"/>
    </source>
</evidence>